<organism evidence="2 3">
    <name type="scientific">Dunaliella salina</name>
    <name type="common">Green alga</name>
    <name type="synonym">Protococcus salinus</name>
    <dbReference type="NCBI Taxonomy" id="3046"/>
    <lineage>
        <taxon>Eukaryota</taxon>
        <taxon>Viridiplantae</taxon>
        <taxon>Chlorophyta</taxon>
        <taxon>core chlorophytes</taxon>
        <taxon>Chlorophyceae</taxon>
        <taxon>CS clade</taxon>
        <taxon>Chlamydomonadales</taxon>
        <taxon>Dunaliellaceae</taxon>
        <taxon>Dunaliella</taxon>
    </lineage>
</organism>
<evidence type="ECO:0000313" key="3">
    <source>
        <dbReference type="Proteomes" id="UP000815325"/>
    </source>
</evidence>
<evidence type="ECO:0000313" key="2">
    <source>
        <dbReference type="EMBL" id="KAF5841800.1"/>
    </source>
</evidence>
<comment type="caution">
    <text evidence="2">The sequence shown here is derived from an EMBL/GenBank/DDBJ whole genome shotgun (WGS) entry which is preliminary data.</text>
</comment>
<evidence type="ECO:0008006" key="4">
    <source>
        <dbReference type="Google" id="ProtNLM"/>
    </source>
</evidence>
<sequence>MICSCLIAIWCFASTPMSLETTVSRLRSSCSARTVQRVPYGVSGSPANTCITSSVASTFFPAFVSAAANPRALLTYAVAVSLSCMRSAVNSLFRCL</sequence>
<accession>A0ABQ7H4M3</accession>
<name>A0ABQ7H4M3_DUNSA</name>
<feature type="chain" id="PRO_5047440410" description="Secreted protein" evidence="1">
    <location>
        <begin position="22"/>
        <end position="96"/>
    </location>
</feature>
<protein>
    <recommendedName>
        <fullName evidence="4">Secreted protein</fullName>
    </recommendedName>
</protein>
<reference evidence="2" key="1">
    <citation type="submission" date="2017-08" db="EMBL/GenBank/DDBJ databases">
        <authorList>
            <person name="Polle J.E."/>
            <person name="Barry K."/>
            <person name="Cushman J."/>
            <person name="Schmutz J."/>
            <person name="Tran D."/>
            <person name="Hathwaick L.T."/>
            <person name="Yim W.C."/>
            <person name="Jenkins J."/>
            <person name="Mckie-Krisberg Z.M."/>
            <person name="Prochnik S."/>
            <person name="Lindquist E."/>
            <person name="Dockter R.B."/>
            <person name="Adam C."/>
            <person name="Molina H."/>
            <person name="Bunkerborg J."/>
            <person name="Jin E."/>
            <person name="Buchheim M."/>
            <person name="Magnuson J."/>
        </authorList>
    </citation>
    <scope>NUCLEOTIDE SEQUENCE</scope>
    <source>
        <strain evidence="2">CCAP 19/18</strain>
    </source>
</reference>
<dbReference type="EMBL" id="MU069476">
    <property type="protein sequence ID" value="KAF5841800.1"/>
    <property type="molecule type" value="Genomic_DNA"/>
</dbReference>
<proteinExistence type="predicted"/>
<feature type="signal peptide" evidence="1">
    <location>
        <begin position="1"/>
        <end position="21"/>
    </location>
</feature>
<dbReference type="Proteomes" id="UP000815325">
    <property type="component" value="Unassembled WGS sequence"/>
</dbReference>
<evidence type="ECO:0000256" key="1">
    <source>
        <dbReference type="SAM" id="SignalP"/>
    </source>
</evidence>
<keyword evidence="1" id="KW-0732">Signal</keyword>
<keyword evidence="3" id="KW-1185">Reference proteome</keyword>
<gene>
    <name evidence="2" type="ORF">DUNSADRAFT_11116</name>
</gene>